<keyword evidence="3" id="KW-1185">Reference proteome</keyword>
<sequence>MWLDVPKFSSVDPESWIFAINEYFSLINTPANQRLRIMGFNLEGATAEWFRWMTRNFFITTWSRFEESVKNCFGPSKYEDPHGALLKLLQLGTVEDYQREFEKLMNRRELLVSKPTTLGDVFSLEIIIEACFEAIAHKENATLENAQPITEIADTITSL</sequence>
<dbReference type="InterPro" id="IPR005162">
    <property type="entry name" value="Retrotrans_gag_dom"/>
</dbReference>
<evidence type="ECO:0000313" key="3">
    <source>
        <dbReference type="Proteomes" id="UP001151760"/>
    </source>
</evidence>
<gene>
    <name evidence="2" type="ORF">Tco_0627522</name>
</gene>
<accession>A0ABQ4WMQ0</accession>
<protein>
    <submittedName>
        <fullName evidence="2">Ty3-gypsy retrotransposon protein</fullName>
    </submittedName>
</protein>
<evidence type="ECO:0000259" key="1">
    <source>
        <dbReference type="Pfam" id="PF03732"/>
    </source>
</evidence>
<organism evidence="2 3">
    <name type="scientific">Tanacetum coccineum</name>
    <dbReference type="NCBI Taxonomy" id="301880"/>
    <lineage>
        <taxon>Eukaryota</taxon>
        <taxon>Viridiplantae</taxon>
        <taxon>Streptophyta</taxon>
        <taxon>Embryophyta</taxon>
        <taxon>Tracheophyta</taxon>
        <taxon>Spermatophyta</taxon>
        <taxon>Magnoliopsida</taxon>
        <taxon>eudicotyledons</taxon>
        <taxon>Gunneridae</taxon>
        <taxon>Pentapetalae</taxon>
        <taxon>asterids</taxon>
        <taxon>campanulids</taxon>
        <taxon>Asterales</taxon>
        <taxon>Asteraceae</taxon>
        <taxon>Asteroideae</taxon>
        <taxon>Anthemideae</taxon>
        <taxon>Anthemidinae</taxon>
        <taxon>Tanacetum</taxon>
    </lineage>
</organism>
<reference evidence="2" key="2">
    <citation type="submission" date="2022-01" db="EMBL/GenBank/DDBJ databases">
        <authorList>
            <person name="Yamashiro T."/>
            <person name="Shiraishi A."/>
            <person name="Satake H."/>
            <person name="Nakayama K."/>
        </authorList>
    </citation>
    <scope>NUCLEOTIDE SEQUENCE</scope>
</reference>
<feature type="domain" description="Retrotransposon gag" evidence="1">
    <location>
        <begin position="39"/>
        <end position="107"/>
    </location>
</feature>
<evidence type="ECO:0000313" key="2">
    <source>
        <dbReference type="EMBL" id="GJS54160.1"/>
    </source>
</evidence>
<dbReference type="Proteomes" id="UP001151760">
    <property type="component" value="Unassembled WGS sequence"/>
</dbReference>
<proteinExistence type="predicted"/>
<comment type="caution">
    <text evidence="2">The sequence shown here is derived from an EMBL/GenBank/DDBJ whole genome shotgun (WGS) entry which is preliminary data.</text>
</comment>
<name>A0ABQ4WMQ0_9ASTR</name>
<dbReference type="EMBL" id="BQNB010008776">
    <property type="protein sequence ID" value="GJS54160.1"/>
    <property type="molecule type" value="Genomic_DNA"/>
</dbReference>
<dbReference type="Pfam" id="PF03732">
    <property type="entry name" value="Retrotrans_gag"/>
    <property type="match status" value="1"/>
</dbReference>
<reference evidence="2" key="1">
    <citation type="journal article" date="2022" name="Int. J. Mol. Sci.">
        <title>Draft Genome of Tanacetum Coccineum: Genomic Comparison of Closely Related Tanacetum-Family Plants.</title>
        <authorList>
            <person name="Yamashiro T."/>
            <person name="Shiraishi A."/>
            <person name="Nakayama K."/>
            <person name="Satake H."/>
        </authorList>
    </citation>
    <scope>NUCLEOTIDE SEQUENCE</scope>
</reference>